<name>A0A0C4DPV2_MAGP6</name>
<reference evidence="2" key="1">
    <citation type="submission" date="2010-05" db="EMBL/GenBank/DDBJ databases">
        <title>The Genome Sequence of Magnaporthe poae strain ATCC 64411.</title>
        <authorList>
            <consortium name="The Broad Institute Genome Sequencing Platform"/>
            <consortium name="Broad Institute Genome Sequencing Center for Infectious Disease"/>
            <person name="Ma L.-J."/>
            <person name="Dead R."/>
            <person name="Young S."/>
            <person name="Zeng Q."/>
            <person name="Koehrsen M."/>
            <person name="Alvarado L."/>
            <person name="Berlin A."/>
            <person name="Chapman S.B."/>
            <person name="Chen Z."/>
            <person name="Freedman E."/>
            <person name="Gellesch M."/>
            <person name="Goldberg J."/>
            <person name="Griggs A."/>
            <person name="Gujja S."/>
            <person name="Heilman E.R."/>
            <person name="Heiman D."/>
            <person name="Hepburn T."/>
            <person name="Howarth C."/>
            <person name="Jen D."/>
            <person name="Larson L."/>
            <person name="Mehta T."/>
            <person name="Neiman D."/>
            <person name="Pearson M."/>
            <person name="Roberts A."/>
            <person name="Saif S."/>
            <person name="Shea T."/>
            <person name="Shenoy N."/>
            <person name="Sisk P."/>
            <person name="Stolte C."/>
            <person name="Sykes S."/>
            <person name="Walk T."/>
            <person name="White J."/>
            <person name="Yandava C."/>
            <person name="Haas B."/>
            <person name="Nusbaum C."/>
            <person name="Birren B."/>
        </authorList>
    </citation>
    <scope>NUCLEOTIDE SEQUENCE</scope>
    <source>
        <strain evidence="2">ATCC 64411</strain>
    </source>
</reference>
<organism evidence="3 4">
    <name type="scientific">Magnaporthiopsis poae (strain ATCC 64411 / 73-15)</name>
    <name type="common">Kentucky bluegrass fungus</name>
    <name type="synonym">Magnaporthe poae</name>
    <dbReference type="NCBI Taxonomy" id="644358"/>
    <lineage>
        <taxon>Eukaryota</taxon>
        <taxon>Fungi</taxon>
        <taxon>Dikarya</taxon>
        <taxon>Ascomycota</taxon>
        <taxon>Pezizomycotina</taxon>
        <taxon>Sordariomycetes</taxon>
        <taxon>Sordariomycetidae</taxon>
        <taxon>Magnaporthales</taxon>
        <taxon>Magnaporthaceae</taxon>
        <taxon>Magnaporthiopsis</taxon>
    </lineage>
</organism>
<reference evidence="4" key="2">
    <citation type="submission" date="2010-05" db="EMBL/GenBank/DDBJ databases">
        <title>The genome sequence of Magnaporthe poae strain ATCC 64411.</title>
        <authorList>
            <person name="Ma L.-J."/>
            <person name="Dead R."/>
            <person name="Young S."/>
            <person name="Zeng Q."/>
            <person name="Koehrsen M."/>
            <person name="Alvarado L."/>
            <person name="Berlin A."/>
            <person name="Chapman S.B."/>
            <person name="Chen Z."/>
            <person name="Freedman E."/>
            <person name="Gellesch M."/>
            <person name="Goldberg J."/>
            <person name="Griggs A."/>
            <person name="Gujja S."/>
            <person name="Heilman E.R."/>
            <person name="Heiman D."/>
            <person name="Hepburn T."/>
            <person name="Howarth C."/>
            <person name="Jen D."/>
            <person name="Larson L."/>
            <person name="Mehta T."/>
            <person name="Neiman D."/>
            <person name="Pearson M."/>
            <person name="Roberts A."/>
            <person name="Saif S."/>
            <person name="Shea T."/>
            <person name="Shenoy N."/>
            <person name="Sisk P."/>
            <person name="Stolte C."/>
            <person name="Sykes S."/>
            <person name="Walk T."/>
            <person name="White J."/>
            <person name="Yandava C."/>
            <person name="Haas B."/>
            <person name="Nusbaum C."/>
            <person name="Birren B."/>
        </authorList>
    </citation>
    <scope>NUCLEOTIDE SEQUENCE [LARGE SCALE GENOMIC DNA]</scope>
    <source>
        <strain evidence="4">ATCC 64411 / 73-15</strain>
    </source>
</reference>
<evidence type="ECO:0000313" key="2">
    <source>
        <dbReference type="EMBL" id="KLU82813.1"/>
    </source>
</evidence>
<dbReference type="Proteomes" id="UP000011715">
    <property type="component" value="Unassembled WGS sequence"/>
</dbReference>
<dbReference type="EMBL" id="GL876966">
    <property type="protein sequence ID" value="KLU82813.1"/>
    <property type="molecule type" value="Genomic_DNA"/>
</dbReference>
<dbReference type="EnsemblFungi" id="MAPG_01881T0">
    <property type="protein sequence ID" value="MAPG_01881T0"/>
    <property type="gene ID" value="MAPG_01881"/>
</dbReference>
<sequence>MSHARTALMRKAPERDRDDILFQRAGTPGRPARSVSGVSEDDGFAAPALAAGRRGVELEWRPPSTPSHETAPLIGRTVTARRARDQEWHVAVEEPPCPR</sequence>
<evidence type="ECO:0000256" key="1">
    <source>
        <dbReference type="SAM" id="MobiDB-lite"/>
    </source>
</evidence>
<reference evidence="3" key="4">
    <citation type="journal article" date="2015" name="G3 (Bethesda)">
        <title>Genome sequences of three phytopathogenic species of the Magnaporthaceae family of fungi.</title>
        <authorList>
            <person name="Okagaki L.H."/>
            <person name="Nunes C.C."/>
            <person name="Sailsbery J."/>
            <person name="Clay B."/>
            <person name="Brown D."/>
            <person name="John T."/>
            <person name="Oh Y."/>
            <person name="Young N."/>
            <person name="Fitzgerald M."/>
            <person name="Haas B.J."/>
            <person name="Zeng Q."/>
            <person name="Young S."/>
            <person name="Adiconis X."/>
            <person name="Fan L."/>
            <person name="Levin J.Z."/>
            <person name="Mitchell T.K."/>
            <person name="Okubara P.A."/>
            <person name="Farman M.L."/>
            <person name="Kohn L.M."/>
            <person name="Birren B."/>
            <person name="Ma L.-J."/>
            <person name="Dean R.A."/>
        </authorList>
    </citation>
    <scope>NUCLEOTIDE SEQUENCE</scope>
    <source>
        <strain evidence="3">ATCC 64411 / 73-15</strain>
    </source>
</reference>
<dbReference type="VEuPathDB" id="FungiDB:MAPG_01881"/>
<feature type="region of interest" description="Disordered" evidence="1">
    <location>
        <begin position="1"/>
        <end position="50"/>
    </location>
</feature>
<proteinExistence type="predicted"/>
<reference evidence="3" key="5">
    <citation type="submission" date="2015-06" db="UniProtKB">
        <authorList>
            <consortium name="EnsemblFungi"/>
        </authorList>
    </citation>
    <scope>IDENTIFICATION</scope>
    <source>
        <strain evidence="3">ATCC 64411</strain>
    </source>
</reference>
<dbReference type="EMBL" id="ADBL01000465">
    <property type="status" value="NOT_ANNOTATED_CDS"/>
    <property type="molecule type" value="Genomic_DNA"/>
</dbReference>
<keyword evidence="4" id="KW-1185">Reference proteome</keyword>
<gene>
    <name evidence="2" type="ORF">MAPG_01881</name>
</gene>
<evidence type="ECO:0000313" key="3">
    <source>
        <dbReference type="EnsemblFungi" id="MAPG_01881T0"/>
    </source>
</evidence>
<protein>
    <submittedName>
        <fullName evidence="2 3">Uncharacterized protein</fullName>
    </submittedName>
</protein>
<feature type="compositionally biased region" description="Basic and acidic residues" evidence="1">
    <location>
        <begin position="11"/>
        <end position="21"/>
    </location>
</feature>
<accession>A0A0C4DPV2</accession>
<dbReference type="AlphaFoldDB" id="A0A0C4DPV2"/>
<reference evidence="2" key="3">
    <citation type="submission" date="2011-03" db="EMBL/GenBank/DDBJ databases">
        <title>Annotation of Magnaporthe poae ATCC 64411.</title>
        <authorList>
            <person name="Ma L.-J."/>
            <person name="Dead R."/>
            <person name="Young S.K."/>
            <person name="Zeng Q."/>
            <person name="Gargeya S."/>
            <person name="Fitzgerald M."/>
            <person name="Haas B."/>
            <person name="Abouelleil A."/>
            <person name="Alvarado L."/>
            <person name="Arachchi H.M."/>
            <person name="Berlin A."/>
            <person name="Brown A."/>
            <person name="Chapman S.B."/>
            <person name="Chen Z."/>
            <person name="Dunbar C."/>
            <person name="Freedman E."/>
            <person name="Gearin G."/>
            <person name="Gellesch M."/>
            <person name="Goldberg J."/>
            <person name="Griggs A."/>
            <person name="Gujja S."/>
            <person name="Heiman D."/>
            <person name="Howarth C."/>
            <person name="Larson L."/>
            <person name="Lui A."/>
            <person name="MacDonald P.J.P."/>
            <person name="Mehta T."/>
            <person name="Montmayeur A."/>
            <person name="Murphy C."/>
            <person name="Neiman D."/>
            <person name="Pearson M."/>
            <person name="Priest M."/>
            <person name="Roberts A."/>
            <person name="Saif S."/>
            <person name="Shea T."/>
            <person name="Shenoy N."/>
            <person name="Sisk P."/>
            <person name="Stolte C."/>
            <person name="Sykes S."/>
            <person name="Yandava C."/>
            <person name="Wortman J."/>
            <person name="Nusbaum C."/>
            <person name="Birren B."/>
        </authorList>
    </citation>
    <scope>NUCLEOTIDE SEQUENCE</scope>
    <source>
        <strain evidence="2">ATCC 64411</strain>
    </source>
</reference>
<evidence type="ECO:0000313" key="4">
    <source>
        <dbReference type="Proteomes" id="UP000011715"/>
    </source>
</evidence>